<dbReference type="FunFam" id="2.40.420.20:FF:000001">
    <property type="entry name" value="Efflux RND transporter periplasmic adaptor subunit"/>
    <property type="match status" value="1"/>
</dbReference>
<feature type="domain" description="Multidrug resistance protein MdtA-like beta-barrel" evidence="6">
    <location>
        <begin position="207"/>
        <end position="291"/>
    </location>
</feature>
<dbReference type="GO" id="GO:0005886">
    <property type="term" value="C:plasma membrane"/>
    <property type="evidence" value="ECO:0007669"/>
    <property type="project" value="UniProtKB-SubCell"/>
</dbReference>
<dbReference type="PANTHER" id="PTHR30158">
    <property type="entry name" value="ACRA/E-RELATED COMPONENT OF DRUG EFFLUX TRANSPORTER"/>
    <property type="match status" value="1"/>
</dbReference>
<dbReference type="Gene3D" id="2.40.420.20">
    <property type="match status" value="1"/>
</dbReference>
<comment type="subcellular location">
    <subcellularLocation>
        <location evidence="1">Cell inner membrane</location>
        <topology evidence="1">Lipid-anchor</topology>
    </subcellularLocation>
</comment>
<sequence>MKDFILCPALCLLAILGLASCDNSTKPAAVTIPEVGVVTLKAAQVMITSNLTGRTTATLYADVRPQISGIIQKRLFREGDNVRTGQPLFKVDDSSYKATYDQASASLESAKAQVLTDCLKARRYAGLVKLQGISQQDADDARAACAVDKAAVDEKAAALESARVNLQWTTITAPISGRIGISAVTPGALVTAEQDTALATIRSLDEMYVDLTQSSKQLLALRKQALAVNRDSLNVTLTLEDGTVYPSKGRLELTEVAVDESTGSVTMRAVFPNPAHLLLPGMFVHANVENGTIADGILVPQAAISRDVKGNASALVVSTDSKIEQRSVTTGDVIDNKWLILAGMKLGERVVVEGSGKVTAGETVKAIEVQSTDGDAN</sequence>
<feature type="domain" description="Multidrug resistance protein MdtA-like barrel-sandwich hybrid" evidence="5">
    <location>
        <begin position="61"/>
        <end position="201"/>
    </location>
</feature>
<dbReference type="GO" id="GO:0015721">
    <property type="term" value="P:bile acid and bile salt transport"/>
    <property type="evidence" value="ECO:0007669"/>
    <property type="project" value="TreeGrafter"/>
</dbReference>
<reference evidence="8 9" key="1">
    <citation type="submission" date="2019-02" db="EMBL/GenBank/DDBJ databases">
        <title>Investigation of anaerobic lignin degradation for improved lignocellulosic biofuels.</title>
        <authorList>
            <person name="Deangelis K."/>
        </authorList>
    </citation>
    <scope>NUCLEOTIDE SEQUENCE [LARGE SCALE GENOMIC DNA]</scope>
    <source>
        <strain evidence="8 9">159R</strain>
    </source>
</reference>
<feature type="domain" description="Multidrug resistance protein MdtA-like C-terminal permuted SH3" evidence="7">
    <location>
        <begin position="297"/>
        <end position="356"/>
    </location>
</feature>
<feature type="signal peptide" evidence="3">
    <location>
        <begin position="1"/>
        <end position="19"/>
    </location>
</feature>
<feature type="domain" description="Multidrug resistance protein MdtA-like alpha-helical hairpin" evidence="4">
    <location>
        <begin position="99"/>
        <end position="169"/>
    </location>
</feature>
<dbReference type="OrthoDB" id="9800613at2"/>
<comment type="caution">
    <text evidence="8">The sequence shown here is derived from an EMBL/GenBank/DDBJ whole genome shotgun (WGS) entry which is preliminary data.</text>
</comment>
<evidence type="ECO:0000256" key="2">
    <source>
        <dbReference type="ARBA" id="ARBA00009477"/>
    </source>
</evidence>
<dbReference type="Pfam" id="PF25876">
    <property type="entry name" value="HH_MFP_RND"/>
    <property type="match status" value="1"/>
</dbReference>
<evidence type="ECO:0000259" key="4">
    <source>
        <dbReference type="Pfam" id="PF25876"/>
    </source>
</evidence>
<organism evidence="8 9">
    <name type="scientific">Sodalis ligni</name>
    <dbReference type="NCBI Taxonomy" id="2697027"/>
    <lineage>
        <taxon>Bacteria</taxon>
        <taxon>Pseudomonadati</taxon>
        <taxon>Pseudomonadota</taxon>
        <taxon>Gammaproteobacteria</taxon>
        <taxon>Enterobacterales</taxon>
        <taxon>Bruguierivoracaceae</taxon>
        <taxon>Sodalis</taxon>
    </lineage>
</organism>
<dbReference type="Pfam" id="PF25917">
    <property type="entry name" value="BSH_RND"/>
    <property type="match status" value="1"/>
</dbReference>
<accession>A0A4R1N4G1</accession>
<dbReference type="InterPro" id="IPR058626">
    <property type="entry name" value="MdtA-like_b-barrel"/>
</dbReference>
<dbReference type="GO" id="GO:0022857">
    <property type="term" value="F:transmembrane transporter activity"/>
    <property type="evidence" value="ECO:0007669"/>
    <property type="project" value="InterPro"/>
</dbReference>
<evidence type="ECO:0000259" key="6">
    <source>
        <dbReference type="Pfam" id="PF25944"/>
    </source>
</evidence>
<evidence type="ECO:0000256" key="3">
    <source>
        <dbReference type="SAM" id="SignalP"/>
    </source>
</evidence>
<dbReference type="PANTHER" id="PTHR30158:SF3">
    <property type="entry name" value="MULTIDRUG EFFLUX PUMP SUBUNIT ACRA-RELATED"/>
    <property type="match status" value="1"/>
</dbReference>
<dbReference type="InterPro" id="IPR006143">
    <property type="entry name" value="RND_pump_MFP"/>
</dbReference>
<dbReference type="PROSITE" id="PS51257">
    <property type="entry name" value="PROKAR_LIPOPROTEIN"/>
    <property type="match status" value="1"/>
</dbReference>
<dbReference type="GO" id="GO:0046677">
    <property type="term" value="P:response to antibiotic"/>
    <property type="evidence" value="ECO:0007669"/>
    <property type="project" value="TreeGrafter"/>
</dbReference>
<name>A0A4R1N4G1_9GAMM</name>
<evidence type="ECO:0000259" key="7">
    <source>
        <dbReference type="Pfam" id="PF25967"/>
    </source>
</evidence>
<comment type="similarity">
    <text evidence="2">Belongs to the membrane fusion protein (MFP) (TC 8.A.1) family.</text>
</comment>
<keyword evidence="9" id="KW-1185">Reference proteome</keyword>
<proteinExistence type="inferred from homology"/>
<dbReference type="Gene3D" id="2.40.50.100">
    <property type="match status" value="1"/>
</dbReference>
<dbReference type="InterPro" id="IPR058625">
    <property type="entry name" value="MdtA-like_BSH"/>
</dbReference>
<feature type="chain" id="PRO_5020975747" evidence="3">
    <location>
        <begin position="20"/>
        <end position="377"/>
    </location>
</feature>
<evidence type="ECO:0000313" key="8">
    <source>
        <dbReference type="EMBL" id="TCL02054.1"/>
    </source>
</evidence>
<evidence type="ECO:0000313" key="9">
    <source>
        <dbReference type="Proteomes" id="UP000294555"/>
    </source>
</evidence>
<dbReference type="SUPFAM" id="SSF111369">
    <property type="entry name" value="HlyD-like secretion proteins"/>
    <property type="match status" value="1"/>
</dbReference>
<dbReference type="InterPro" id="IPR058627">
    <property type="entry name" value="MdtA-like_C"/>
</dbReference>
<dbReference type="Pfam" id="PF25967">
    <property type="entry name" value="RND-MFP_C"/>
    <property type="match status" value="1"/>
</dbReference>
<evidence type="ECO:0000259" key="5">
    <source>
        <dbReference type="Pfam" id="PF25917"/>
    </source>
</evidence>
<keyword evidence="3" id="KW-0732">Signal</keyword>
<protein>
    <submittedName>
        <fullName evidence="8">Membrane fusion protein (Multidrug efflux system)</fullName>
    </submittedName>
</protein>
<dbReference type="NCBIfam" id="TIGR01730">
    <property type="entry name" value="RND_mfp"/>
    <property type="match status" value="1"/>
</dbReference>
<dbReference type="Gene3D" id="2.40.30.170">
    <property type="match status" value="1"/>
</dbReference>
<dbReference type="EMBL" id="SJOI01000001">
    <property type="protein sequence ID" value="TCL02054.1"/>
    <property type="molecule type" value="Genomic_DNA"/>
</dbReference>
<dbReference type="Pfam" id="PF25944">
    <property type="entry name" value="Beta-barrel_RND"/>
    <property type="match status" value="1"/>
</dbReference>
<dbReference type="AlphaFoldDB" id="A0A4R1N4G1"/>
<gene>
    <name evidence="8" type="ORF">EZJ58_0042</name>
</gene>
<dbReference type="Proteomes" id="UP000294555">
    <property type="component" value="Unassembled WGS sequence"/>
</dbReference>
<dbReference type="InterPro" id="IPR058624">
    <property type="entry name" value="MdtA-like_HH"/>
</dbReference>
<evidence type="ECO:0000256" key="1">
    <source>
        <dbReference type="ARBA" id="ARBA00004519"/>
    </source>
</evidence>
<dbReference type="Gene3D" id="1.10.287.470">
    <property type="entry name" value="Helix hairpin bin"/>
    <property type="match status" value="1"/>
</dbReference>